<evidence type="ECO:0008006" key="2">
    <source>
        <dbReference type="Google" id="ProtNLM"/>
    </source>
</evidence>
<dbReference type="InterPro" id="IPR006597">
    <property type="entry name" value="Sel1-like"/>
</dbReference>
<sequence length="131" mass="14999">MAEFWLKVRNGYVGMSYNHLPQSMPEAADVAEANPNDGMAANNHAWCLFNGIGTPKQQKLALKMWRKAADKGNAGAAYNMAYCYMFGIVIKQDDQMCSDFFAKYHRCRVHERQLFVNNQSVLQQLDKEKEQ</sequence>
<accession>A0A6U4MB91</accession>
<dbReference type="InterPro" id="IPR011990">
    <property type="entry name" value="TPR-like_helical_dom_sf"/>
</dbReference>
<gene>
    <name evidence="1" type="ORF">HAND00432_LOCUS11586</name>
</gene>
<dbReference type="AlphaFoldDB" id="A0A6U4MB91"/>
<dbReference type="Gene3D" id="1.25.40.10">
    <property type="entry name" value="Tetratricopeptide repeat domain"/>
    <property type="match status" value="1"/>
</dbReference>
<proteinExistence type="predicted"/>
<dbReference type="SMART" id="SM00671">
    <property type="entry name" value="SEL1"/>
    <property type="match status" value="2"/>
</dbReference>
<dbReference type="SUPFAM" id="SSF81901">
    <property type="entry name" value="HCP-like"/>
    <property type="match status" value="1"/>
</dbReference>
<name>A0A6U4MB91_HEMAN</name>
<reference evidence="1" key="1">
    <citation type="submission" date="2021-01" db="EMBL/GenBank/DDBJ databases">
        <authorList>
            <person name="Corre E."/>
            <person name="Pelletier E."/>
            <person name="Niang G."/>
            <person name="Scheremetjew M."/>
            <person name="Finn R."/>
            <person name="Kale V."/>
            <person name="Holt S."/>
            <person name="Cochrane G."/>
            <person name="Meng A."/>
            <person name="Brown T."/>
            <person name="Cohen L."/>
        </authorList>
    </citation>
    <scope>NUCLEOTIDE SEQUENCE</scope>
    <source>
        <strain evidence="1">CCMP644</strain>
    </source>
</reference>
<dbReference type="EMBL" id="HBFX01019104">
    <property type="protein sequence ID" value="CAD8957047.1"/>
    <property type="molecule type" value="Transcribed_RNA"/>
</dbReference>
<organism evidence="1">
    <name type="scientific">Hemiselmis andersenii</name>
    <name type="common">Cryptophyte alga</name>
    <dbReference type="NCBI Taxonomy" id="464988"/>
    <lineage>
        <taxon>Eukaryota</taxon>
        <taxon>Cryptophyceae</taxon>
        <taxon>Cryptomonadales</taxon>
        <taxon>Hemiselmidaceae</taxon>
        <taxon>Hemiselmis</taxon>
    </lineage>
</organism>
<dbReference type="Pfam" id="PF08238">
    <property type="entry name" value="Sel1"/>
    <property type="match status" value="2"/>
</dbReference>
<evidence type="ECO:0000313" key="1">
    <source>
        <dbReference type="EMBL" id="CAD8957047.1"/>
    </source>
</evidence>
<protein>
    <recommendedName>
        <fullName evidence="2">Sel1 repeat family protein</fullName>
    </recommendedName>
</protein>